<evidence type="ECO:0000256" key="5">
    <source>
        <dbReference type="ARBA" id="ARBA00022840"/>
    </source>
</evidence>
<keyword evidence="5" id="KW-0067">ATP-binding</keyword>
<evidence type="ECO:0000256" key="4">
    <source>
        <dbReference type="ARBA" id="ARBA00022741"/>
    </source>
</evidence>
<dbReference type="Pfam" id="PF00005">
    <property type="entry name" value="ABC_tran"/>
    <property type="match status" value="1"/>
</dbReference>
<reference evidence="10" key="1">
    <citation type="submission" date="2021-02" db="EMBL/GenBank/DDBJ databases">
        <title>First Annotated Genome of the Yellow-green Alga Tribonema minus.</title>
        <authorList>
            <person name="Mahan K.M."/>
        </authorList>
    </citation>
    <scope>NUCLEOTIDE SEQUENCE</scope>
    <source>
        <strain evidence="10">UTEX B ZZ1240</strain>
    </source>
</reference>
<keyword evidence="4" id="KW-0547">Nucleotide-binding</keyword>
<proteinExistence type="predicted"/>
<name>A0A836CJG7_9STRA</name>
<dbReference type="InterPro" id="IPR027417">
    <property type="entry name" value="P-loop_NTPase"/>
</dbReference>
<dbReference type="InterPro" id="IPR003593">
    <property type="entry name" value="AAA+_ATPase"/>
</dbReference>
<dbReference type="SUPFAM" id="SSF52540">
    <property type="entry name" value="P-loop containing nucleoside triphosphate hydrolases"/>
    <property type="match status" value="1"/>
</dbReference>
<dbReference type="PROSITE" id="PS50893">
    <property type="entry name" value="ABC_TRANSPORTER_2"/>
    <property type="match status" value="1"/>
</dbReference>
<dbReference type="GO" id="GO:0016887">
    <property type="term" value="F:ATP hydrolysis activity"/>
    <property type="evidence" value="ECO:0007669"/>
    <property type="project" value="InterPro"/>
</dbReference>
<evidence type="ECO:0000256" key="8">
    <source>
        <dbReference type="SAM" id="MobiDB-lite"/>
    </source>
</evidence>
<dbReference type="PANTHER" id="PTHR48041:SF139">
    <property type="entry name" value="PROTEIN SCARLET"/>
    <property type="match status" value="1"/>
</dbReference>
<organism evidence="10 11">
    <name type="scientific">Tribonema minus</name>
    <dbReference type="NCBI Taxonomy" id="303371"/>
    <lineage>
        <taxon>Eukaryota</taxon>
        <taxon>Sar</taxon>
        <taxon>Stramenopiles</taxon>
        <taxon>Ochrophyta</taxon>
        <taxon>PX clade</taxon>
        <taxon>Xanthophyceae</taxon>
        <taxon>Tribonematales</taxon>
        <taxon>Tribonemataceae</taxon>
        <taxon>Tribonema</taxon>
    </lineage>
</organism>
<keyword evidence="11" id="KW-1185">Reference proteome</keyword>
<dbReference type="InterPro" id="IPR043926">
    <property type="entry name" value="ABCG_dom"/>
</dbReference>
<keyword evidence="6" id="KW-1133">Transmembrane helix</keyword>
<evidence type="ECO:0000256" key="7">
    <source>
        <dbReference type="ARBA" id="ARBA00023136"/>
    </source>
</evidence>
<dbReference type="InterPro" id="IPR017871">
    <property type="entry name" value="ABC_transporter-like_CS"/>
</dbReference>
<evidence type="ECO:0000256" key="2">
    <source>
        <dbReference type="ARBA" id="ARBA00022448"/>
    </source>
</evidence>
<comment type="subcellular location">
    <subcellularLocation>
        <location evidence="1">Membrane</location>
        <topology evidence="1">Multi-pass membrane protein</topology>
    </subcellularLocation>
</comment>
<dbReference type="Proteomes" id="UP000664859">
    <property type="component" value="Unassembled WGS sequence"/>
</dbReference>
<evidence type="ECO:0000313" key="10">
    <source>
        <dbReference type="EMBL" id="KAG5185756.1"/>
    </source>
</evidence>
<evidence type="ECO:0000256" key="1">
    <source>
        <dbReference type="ARBA" id="ARBA00004141"/>
    </source>
</evidence>
<dbReference type="GO" id="GO:0016020">
    <property type="term" value="C:membrane"/>
    <property type="evidence" value="ECO:0007669"/>
    <property type="project" value="UniProtKB-SubCell"/>
</dbReference>
<gene>
    <name evidence="10" type="ORF">JKP88DRAFT_354108</name>
</gene>
<dbReference type="OrthoDB" id="123181at2759"/>
<keyword evidence="3" id="KW-0812">Transmembrane</keyword>
<evidence type="ECO:0000256" key="3">
    <source>
        <dbReference type="ARBA" id="ARBA00022692"/>
    </source>
</evidence>
<dbReference type="Gene3D" id="3.40.50.300">
    <property type="entry name" value="P-loop containing nucleotide triphosphate hydrolases"/>
    <property type="match status" value="1"/>
</dbReference>
<dbReference type="GO" id="GO:0005524">
    <property type="term" value="F:ATP binding"/>
    <property type="evidence" value="ECO:0007669"/>
    <property type="project" value="UniProtKB-KW"/>
</dbReference>
<dbReference type="PROSITE" id="PS00211">
    <property type="entry name" value="ABC_TRANSPORTER_1"/>
    <property type="match status" value="1"/>
</dbReference>
<comment type="caution">
    <text evidence="10">The sequence shown here is derived from an EMBL/GenBank/DDBJ whole genome shotgun (WGS) entry which is preliminary data.</text>
</comment>
<keyword evidence="2" id="KW-0813">Transport</keyword>
<evidence type="ECO:0000313" key="11">
    <source>
        <dbReference type="Proteomes" id="UP000664859"/>
    </source>
</evidence>
<dbReference type="AlphaFoldDB" id="A0A836CJG7"/>
<sequence>MQSGANLTYSYASEEDDDTAFGDAAITPAPAPSGTVETTVEQLQESLFGARVQKAPSGSPRDAYISLDEWENGQHDVPLLSAGVEGGGIAVHVEALSYAIQTRDRSRKLLLHDISFEARPGEMVAVMGASGAGKSTLLDLIAGRKQEGFVAGTIAFNGELLTNQILRCSAYIEQNIVLLAAFTYCIRRCSAYVEQNDVHLAAFTVRETLHFAAQLRLPESLSAQQRHARVGQIAAMLGLQECMDSVVGDALTRGISGGQMKRLSIGTEIIAVPPLLFLDEPTSGLDSAVSLGIAASLRRLAPRLSTTCLDSAASLGIATSLRRLATAQHHTIMATIHQPSPEVFSQFDKVLLLLGGREVYFGPVAHCHKYFSSLPLGKHG</sequence>
<keyword evidence="10" id="KW-0378">Hydrolase</keyword>
<feature type="compositionally biased region" description="Polar residues" evidence="8">
    <location>
        <begin position="1"/>
        <end position="11"/>
    </location>
</feature>
<dbReference type="Pfam" id="PF19055">
    <property type="entry name" value="ABC2_membrane_7"/>
    <property type="match status" value="1"/>
</dbReference>
<dbReference type="SMART" id="SM00382">
    <property type="entry name" value="AAA"/>
    <property type="match status" value="1"/>
</dbReference>
<dbReference type="PANTHER" id="PTHR48041">
    <property type="entry name" value="ABC TRANSPORTER G FAMILY MEMBER 28"/>
    <property type="match status" value="1"/>
</dbReference>
<dbReference type="InterPro" id="IPR003439">
    <property type="entry name" value="ABC_transporter-like_ATP-bd"/>
</dbReference>
<dbReference type="EMBL" id="JAFCMP010000123">
    <property type="protein sequence ID" value="KAG5185756.1"/>
    <property type="molecule type" value="Genomic_DNA"/>
</dbReference>
<dbReference type="InterPro" id="IPR050352">
    <property type="entry name" value="ABCG_transporters"/>
</dbReference>
<evidence type="ECO:0000256" key="6">
    <source>
        <dbReference type="ARBA" id="ARBA00022989"/>
    </source>
</evidence>
<feature type="region of interest" description="Disordered" evidence="8">
    <location>
        <begin position="1"/>
        <end position="34"/>
    </location>
</feature>
<feature type="domain" description="ABC transporter" evidence="9">
    <location>
        <begin position="91"/>
        <end position="380"/>
    </location>
</feature>
<keyword evidence="7" id="KW-0472">Membrane</keyword>
<dbReference type="GO" id="GO:0140359">
    <property type="term" value="F:ABC-type transporter activity"/>
    <property type="evidence" value="ECO:0007669"/>
    <property type="project" value="InterPro"/>
</dbReference>
<accession>A0A836CJG7</accession>
<evidence type="ECO:0000259" key="9">
    <source>
        <dbReference type="PROSITE" id="PS50893"/>
    </source>
</evidence>
<protein>
    <submittedName>
        <fullName evidence="10">P-loop containing nucleoside triphosphate hydrolase protein</fullName>
    </submittedName>
</protein>